<proteinExistence type="predicted"/>
<evidence type="ECO:0000313" key="2">
    <source>
        <dbReference type="Proteomes" id="UP000183410"/>
    </source>
</evidence>
<protein>
    <submittedName>
        <fullName evidence="1">Uncharacterized protein</fullName>
    </submittedName>
</protein>
<reference evidence="2" key="1">
    <citation type="submission" date="2016-10" db="EMBL/GenBank/DDBJ databases">
        <authorList>
            <person name="Varghese N."/>
            <person name="Submissions S."/>
        </authorList>
    </citation>
    <scope>NUCLEOTIDE SEQUENCE [LARGE SCALE GENOMIC DNA]</scope>
    <source>
        <strain evidence="2">CGMCC 1.10223</strain>
    </source>
</reference>
<dbReference type="RefSeq" id="WP_156182415.1">
    <property type="nucleotide sequence ID" value="NZ_FONN01000039.1"/>
</dbReference>
<dbReference type="AlphaFoldDB" id="A0A1I2ITK5"/>
<keyword evidence="2" id="KW-1185">Reference proteome</keyword>
<gene>
    <name evidence="1" type="ORF">SAMN04487969_13938</name>
</gene>
<name>A0A1I2ITK5_9BACL</name>
<organism evidence="1 2">
    <name type="scientific">Paenibacillus algorifonticola</name>
    <dbReference type="NCBI Taxonomy" id="684063"/>
    <lineage>
        <taxon>Bacteria</taxon>
        <taxon>Bacillati</taxon>
        <taxon>Bacillota</taxon>
        <taxon>Bacilli</taxon>
        <taxon>Bacillales</taxon>
        <taxon>Paenibacillaceae</taxon>
        <taxon>Paenibacillus</taxon>
    </lineage>
</organism>
<dbReference type="Proteomes" id="UP000183410">
    <property type="component" value="Unassembled WGS sequence"/>
</dbReference>
<dbReference type="EMBL" id="FONN01000039">
    <property type="protein sequence ID" value="SFF44096.1"/>
    <property type="molecule type" value="Genomic_DNA"/>
</dbReference>
<sequence length="48" mass="5629">MKRLMARWDYPAGGQAFFTWNIFCKEGGRHVIVHFGNLLQYIARNEGK</sequence>
<evidence type="ECO:0000313" key="1">
    <source>
        <dbReference type="EMBL" id="SFF44096.1"/>
    </source>
</evidence>
<accession>A0A1I2ITK5</accession>